<sequence>MKSSVLFATLLVIFMSCASNIFAKSFSEDKTNISSQAPSPQLDIQIKNQVLHDEKIKPHAANNPLGFCQECAHHCIRKKRFMLDCRNWVCSCDYSRYNQRICKGWQRLWCINY</sequence>
<feature type="signal peptide" evidence="1">
    <location>
        <begin position="1"/>
        <end position="23"/>
    </location>
</feature>
<dbReference type="EMBL" id="JAAMPC010000010">
    <property type="protein sequence ID" value="KAG2286196.1"/>
    <property type="molecule type" value="Genomic_DNA"/>
</dbReference>
<evidence type="ECO:0000313" key="3">
    <source>
        <dbReference type="Proteomes" id="UP000886595"/>
    </source>
</evidence>
<keyword evidence="3" id="KW-1185">Reference proteome</keyword>
<dbReference type="AlphaFoldDB" id="A0A8X7RD40"/>
<reference evidence="2 3" key="1">
    <citation type="submission" date="2020-02" db="EMBL/GenBank/DDBJ databases">
        <authorList>
            <person name="Ma Q."/>
            <person name="Huang Y."/>
            <person name="Song X."/>
            <person name="Pei D."/>
        </authorList>
    </citation>
    <scope>NUCLEOTIDE SEQUENCE [LARGE SCALE GENOMIC DNA]</scope>
    <source>
        <strain evidence="2">Sxm20200214</strain>
        <tissue evidence="2">Leaf</tissue>
    </source>
</reference>
<accession>A0A8X7RD40</accession>
<evidence type="ECO:0000313" key="2">
    <source>
        <dbReference type="EMBL" id="KAG2286196.1"/>
    </source>
</evidence>
<evidence type="ECO:0000256" key="1">
    <source>
        <dbReference type="SAM" id="SignalP"/>
    </source>
</evidence>
<dbReference type="Proteomes" id="UP000886595">
    <property type="component" value="Unassembled WGS sequence"/>
</dbReference>
<gene>
    <name evidence="2" type="ORF">Bca52824_045800</name>
</gene>
<comment type="caution">
    <text evidence="2">The sequence shown here is derived from an EMBL/GenBank/DDBJ whole genome shotgun (WGS) entry which is preliminary data.</text>
</comment>
<organism evidence="2 3">
    <name type="scientific">Brassica carinata</name>
    <name type="common">Ethiopian mustard</name>
    <name type="synonym">Abyssinian cabbage</name>
    <dbReference type="NCBI Taxonomy" id="52824"/>
    <lineage>
        <taxon>Eukaryota</taxon>
        <taxon>Viridiplantae</taxon>
        <taxon>Streptophyta</taxon>
        <taxon>Embryophyta</taxon>
        <taxon>Tracheophyta</taxon>
        <taxon>Spermatophyta</taxon>
        <taxon>Magnoliopsida</taxon>
        <taxon>eudicotyledons</taxon>
        <taxon>Gunneridae</taxon>
        <taxon>Pentapetalae</taxon>
        <taxon>rosids</taxon>
        <taxon>malvids</taxon>
        <taxon>Brassicales</taxon>
        <taxon>Brassicaceae</taxon>
        <taxon>Brassiceae</taxon>
        <taxon>Brassica</taxon>
    </lineage>
</organism>
<feature type="chain" id="PRO_5036445381" evidence="1">
    <location>
        <begin position="24"/>
        <end position="113"/>
    </location>
</feature>
<name>A0A8X7RD40_BRACI</name>
<dbReference type="OrthoDB" id="1024024at2759"/>
<protein>
    <submittedName>
        <fullName evidence="2">Uncharacterized protein</fullName>
    </submittedName>
</protein>
<keyword evidence="1" id="KW-0732">Signal</keyword>
<proteinExistence type="predicted"/>
<dbReference type="PROSITE" id="PS51257">
    <property type="entry name" value="PROKAR_LIPOPROTEIN"/>
    <property type="match status" value="1"/>
</dbReference>